<keyword evidence="10" id="KW-1185">Reference proteome</keyword>
<feature type="domain" description="FMN hydroxy acid dehydrogenase" evidence="8">
    <location>
        <begin position="7"/>
        <end position="366"/>
    </location>
</feature>
<feature type="binding site" evidence="7">
    <location>
        <position position="261"/>
    </location>
    <ligand>
        <name>glyoxylate</name>
        <dbReference type="ChEBI" id="CHEBI:36655"/>
    </ligand>
</feature>
<keyword evidence="4 9" id="KW-0560">Oxidoreductase</keyword>
<organism evidence="9 10">
    <name type="scientific">Azospirillum baldaniorum</name>
    <dbReference type="NCBI Taxonomy" id="1064539"/>
    <lineage>
        <taxon>Bacteria</taxon>
        <taxon>Pseudomonadati</taxon>
        <taxon>Pseudomonadota</taxon>
        <taxon>Alphaproteobacteria</taxon>
        <taxon>Rhodospirillales</taxon>
        <taxon>Azospirillaceae</taxon>
        <taxon>Azospirillum</taxon>
    </lineage>
</organism>
<dbReference type="GO" id="GO:0010181">
    <property type="term" value="F:FMN binding"/>
    <property type="evidence" value="ECO:0007669"/>
    <property type="project" value="InterPro"/>
</dbReference>
<dbReference type="EMBL" id="HE577328">
    <property type="protein sequence ID" value="CCD00629.1"/>
    <property type="molecule type" value="Genomic_DNA"/>
</dbReference>
<dbReference type="CDD" id="cd02809">
    <property type="entry name" value="alpha_hydroxyacid_oxid_FMN"/>
    <property type="match status" value="1"/>
</dbReference>
<evidence type="ECO:0000256" key="5">
    <source>
        <dbReference type="ARBA" id="ARBA00024042"/>
    </source>
</evidence>
<feature type="binding site" evidence="7">
    <location>
        <position position="33"/>
    </location>
    <ligand>
        <name>glyoxylate</name>
        <dbReference type="ChEBI" id="CHEBI:36655"/>
    </ligand>
</feature>
<dbReference type="PANTHER" id="PTHR10578">
    <property type="entry name" value="S -2-HYDROXY-ACID OXIDASE-RELATED"/>
    <property type="match status" value="1"/>
</dbReference>
<dbReference type="SUPFAM" id="SSF51395">
    <property type="entry name" value="FMN-linked oxidoreductases"/>
    <property type="match status" value="1"/>
</dbReference>
<comment type="cofactor">
    <cofactor evidence="1">
        <name>FMN</name>
        <dbReference type="ChEBI" id="CHEBI:58210"/>
    </cofactor>
</comment>
<dbReference type="Pfam" id="PF01070">
    <property type="entry name" value="FMN_dh"/>
    <property type="match status" value="1"/>
</dbReference>
<dbReference type="FunFam" id="3.20.20.70:FF:000029">
    <property type="entry name" value="L-lactate dehydrogenase"/>
    <property type="match status" value="1"/>
</dbReference>
<keyword evidence="2 7" id="KW-0285">Flavoprotein</keyword>
<accession>A0A9P1JVN5</accession>
<dbReference type="InterPro" id="IPR037396">
    <property type="entry name" value="FMN_HAD"/>
</dbReference>
<feature type="binding site" evidence="7">
    <location>
        <position position="259"/>
    </location>
    <ligand>
        <name>FMN</name>
        <dbReference type="ChEBI" id="CHEBI:58210"/>
    </ligand>
</feature>
<evidence type="ECO:0000256" key="7">
    <source>
        <dbReference type="PIRSR" id="PIRSR000138-2"/>
    </source>
</evidence>
<dbReference type="PROSITE" id="PS51349">
    <property type="entry name" value="FMN_HYDROXY_ACID_DH_2"/>
    <property type="match status" value="1"/>
</dbReference>
<sequence>MRTPAMSVPADTVSLYDYERHFTARVDAATRAYIAGTGADGITRQANRDAYDRMRLMPRALRDLSGASAATSLFGQAMPYPILIAPMAFHRLVHRDGERATAQAAGLTGTWMTVSTQSSVTLEEVAAAAGGPLWFQIYTQPRPEDTLALVRRAEAAGYRALVLTVDAPVSGLRNIEQRAGFRLPDGIAPVNLAGLAPDSFTPTRPGSPVFQGMLHAAASWDTVRWLCAETRLPVLLKGIMNPDDVDLAVEAGAAGIIVSNHGGRTLDTLPAVAEVLPLVATRAAGRLPILADGGIRRGTDILKALALGADAVLVGQPVLHALAVGGMAGVAHMLTILQTELEVAMALSGRARLADIDRSVIFDPPRW</sequence>
<dbReference type="KEGG" id="abs:AZOBR_p1110093"/>
<evidence type="ECO:0000256" key="1">
    <source>
        <dbReference type="ARBA" id="ARBA00001917"/>
    </source>
</evidence>
<evidence type="ECO:0000256" key="3">
    <source>
        <dbReference type="ARBA" id="ARBA00022643"/>
    </source>
</evidence>
<evidence type="ECO:0000256" key="2">
    <source>
        <dbReference type="ARBA" id="ARBA00022630"/>
    </source>
</evidence>
<feature type="binding site" evidence="7">
    <location>
        <position position="115"/>
    </location>
    <ligand>
        <name>FMN</name>
        <dbReference type="ChEBI" id="CHEBI:58210"/>
    </ligand>
</feature>
<dbReference type="PIRSF" id="PIRSF000138">
    <property type="entry name" value="Al-hdrx_acd_dh"/>
    <property type="match status" value="1"/>
</dbReference>
<evidence type="ECO:0000256" key="4">
    <source>
        <dbReference type="ARBA" id="ARBA00023002"/>
    </source>
</evidence>
<evidence type="ECO:0000259" key="8">
    <source>
        <dbReference type="PROSITE" id="PS51349"/>
    </source>
</evidence>
<dbReference type="PANTHER" id="PTHR10578:SF107">
    <property type="entry name" value="2-HYDROXYACID OXIDASE 1"/>
    <property type="match status" value="1"/>
</dbReference>
<dbReference type="Proteomes" id="UP000007319">
    <property type="component" value="Plasmid AZOBR_p1"/>
</dbReference>
<feature type="binding site" evidence="7">
    <location>
        <position position="237"/>
    </location>
    <ligand>
        <name>FMN</name>
        <dbReference type="ChEBI" id="CHEBI:58210"/>
    </ligand>
</feature>
<dbReference type="AlphaFoldDB" id="A0A9P1JVN5"/>
<keyword evidence="3 7" id="KW-0288">FMN</keyword>
<feature type="binding site" evidence="7">
    <location>
        <begin position="292"/>
        <end position="296"/>
    </location>
    <ligand>
        <name>FMN</name>
        <dbReference type="ChEBI" id="CHEBI:58210"/>
    </ligand>
</feature>
<dbReference type="Gene3D" id="3.20.20.70">
    <property type="entry name" value="Aldolase class I"/>
    <property type="match status" value="1"/>
</dbReference>
<dbReference type="InterPro" id="IPR013785">
    <property type="entry name" value="Aldolase_TIM"/>
</dbReference>
<name>A0A9P1JVN5_9PROT</name>
<dbReference type="InterPro" id="IPR000262">
    <property type="entry name" value="FMN-dep_DH"/>
</dbReference>
<dbReference type="GO" id="GO:0004460">
    <property type="term" value="F:L-lactate dehydrogenase (cytochrome) activity"/>
    <property type="evidence" value="ECO:0007669"/>
    <property type="project" value="UniProtKB-EC"/>
</dbReference>
<feature type="binding site" evidence="7">
    <location>
        <position position="138"/>
    </location>
    <ligand>
        <name>glyoxylate</name>
        <dbReference type="ChEBI" id="CHEBI:36655"/>
    </ligand>
</feature>
<feature type="binding site" evidence="7">
    <location>
        <position position="264"/>
    </location>
    <ligand>
        <name>glyoxylate</name>
        <dbReference type="ChEBI" id="CHEBI:36655"/>
    </ligand>
</feature>
<gene>
    <name evidence="9" type="ORF">AZOBR_p1110093</name>
</gene>
<evidence type="ECO:0000313" key="10">
    <source>
        <dbReference type="Proteomes" id="UP000007319"/>
    </source>
</evidence>
<geneLocation type="plasmid" evidence="9 10">
    <name>AZOBR_p1</name>
</geneLocation>
<evidence type="ECO:0000313" key="9">
    <source>
        <dbReference type="EMBL" id="CCD00629.1"/>
    </source>
</evidence>
<reference evidence="9 10" key="1">
    <citation type="journal article" date="2011" name="PLoS Genet.">
        <title>Azospirillum genomes reveal transition of bacteria from aquatic to terrestrial environments.</title>
        <authorList>
            <person name="Wisniewski-Dye F."/>
            <person name="Borziak K."/>
            <person name="Khalsa-Moyers G."/>
            <person name="Alexandre G."/>
            <person name="Sukharnikov L.O."/>
            <person name="Wuichet K."/>
            <person name="Hurst G.B."/>
            <person name="McDonald W.H."/>
            <person name="Robertson J.S."/>
            <person name="Barbe V."/>
            <person name="Calteau A."/>
            <person name="Rouy Z."/>
            <person name="Mangenot S."/>
            <person name="Prigent-Combaret C."/>
            <person name="Normand P."/>
            <person name="Boyer M."/>
            <person name="Siguier P."/>
            <person name="Dessaux Y."/>
            <person name="Elmerich C."/>
            <person name="Condemine G."/>
            <person name="Krishnen G."/>
            <person name="Kennedy I."/>
            <person name="Paterson A.H."/>
            <person name="Gonzalez V."/>
            <person name="Mavingui P."/>
            <person name="Zhulin I.B."/>
        </authorList>
    </citation>
    <scope>NUCLEOTIDE SEQUENCE [LARGE SCALE GENOMIC DNA]</scope>
    <source>
        <strain evidence="9 10">Sp245</strain>
    </source>
</reference>
<keyword evidence="9" id="KW-0614">Plasmid</keyword>
<dbReference type="EC" id="1.1.2.3" evidence="9"/>
<proteinExistence type="inferred from homology"/>
<feature type="binding site" evidence="7">
    <location>
        <position position="164"/>
    </location>
    <ligand>
        <name>FMN</name>
        <dbReference type="ChEBI" id="CHEBI:58210"/>
    </ligand>
</feature>
<feature type="active site" description="Proton acceptor" evidence="6">
    <location>
        <position position="261"/>
    </location>
</feature>
<dbReference type="InterPro" id="IPR012133">
    <property type="entry name" value="Alpha-hydoxy_acid_DH_FMN"/>
</dbReference>
<comment type="similarity">
    <text evidence="5">Belongs to the FMN-dependent alpha-hydroxy acid dehydrogenase family.</text>
</comment>
<feature type="binding site" evidence="7">
    <location>
        <position position="173"/>
    </location>
    <ligand>
        <name>glyoxylate</name>
        <dbReference type="ChEBI" id="CHEBI:36655"/>
    </ligand>
</feature>
<protein>
    <submittedName>
        <fullName evidence="9">FMN-dependent alpha-hydroxy acid dehydrogenase</fullName>
        <ecNumber evidence="9">1.1.2.3</ecNumber>
    </submittedName>
</protein>
<feature type="binding site" evidence="7">
    <location>
        <position position="136"/>
    </location>
    <ligand>
        <name>FMN</name>
        <dbReference type="ChEBI" id="CHEBI:58210"/>
    </ligand>
</feature>
<feature type="binding site" evidence="7">
    <location>
        <begin position="86"/>
        <end position="88"/>
    </location>
    <ligand>
        <name>FMN</name>
        <dbReference type="ChEBI" id="CHEBI:58210"/>
    </ligand>
</feature>
<evidence type="ECO:0000256" key="6">
    <source>
        <dbReference type="PIRSR" id="PIRSR000138-1"/>
    </source>
</evidence>